<dbReference type="KEGG" id="spse:SULPSESMR1_00205"/>
<protein>
    <submittedName>
        <fullName evidence="4">Putative N-acetyltransferase YsnE</fullName>
        <ecNumber evidence="4">2.3.1.-</ecNumber>
    </submittedName>
</protein>
<keyword evidence="1 4" id="KW-0808">Transferase</keyword>
<dbReference type="EMBL" id="CP022415">
    <property type="protein sequence ID" value="ASM71043.1"/>
    <property type="molecule type" value="Genomic_DNA"/>
</dbReference>
<keyword evidence="2 4" id="KW-0012">Acyltransferase</keyword>
<gene>
    <name evidence="4" type="primary">ysnE</name>
    <name evidence="4" type="ORF">SULPSESMR1_00205</name>
</gene>
<keyword evidence="5" id="KW-1185">Reference proteome</keyword>
<dbReference type="InterPro" id="IPR000182">
    <property type="entry name" value="GNAT_dom"/>
</dbReference>
<sequence>MHYTITTATADDTDVAALLVRHMQMMQAESPPESCHVMDPAALVGTGAVLLAARAGDRVLGVGALKPLDAQHGELKSMHTAAEARGKGIAQALVRGLIDMARTKGLHRLSLETGTTRLFAPARALYAAQGFKECPPFGDYHLDPLSVFMTRTI</sequence>
<evidence type="ECO:0000256" key="2">
    <source>
        <dbReference type="ARBA" id="ARBA00023315"/>
    </source>
</evidence>
<accession>A0A221JWH0</accession>
<dbReference type="PANTHER" id="PTHR43877:SF5">
    <property type="entry name" value="BLL8307 PROTEIN"/>
    <property type="match status" value="1"/>
</dbReference>
<dbReference type="EC" id="2.3.1.-" evidence="4"/>
<dbReference type="InterPro" id="IPR050832">
    <property type="entry name" value="Bact_Acetyltransf"/>
</dbReference>
<dbReference type="AlphaFoldDB" id="A0A221JWH0"/>
<feature type="domain" description="N-acetyltransferase" evidence="3">
    <location>
        <begin position="5"/>
        <end position="153"/>
    </location>
</feature>
<dbReference type="InterPro" id="IPR016181">
    <property type="entry name" value="Acyl_CoA_acyltransferase"/>
</dbReference>
<dbReference type="Gene3D" id="3.40.630.30">
    <property type="match status" value="1"/>
</dbReference>
<proteinExistence type="predicted"/>
<dbReference type="PANTHER" id="PTHR43877">
    <property type="entry name" value="AMINOALKYLPHOSPHONATE N-ACETYLTRANSFERASE-RELATED-RELATED"/>
    <property type="match status" value="1"/>
</dbReference>
<dbReference type="GO" id="GO:0016747">
    <property type="term" value="F:acyltransferase activity, transferring groups other than amino-acyl groups"/>
    <property type="evidence" value="ECO:0007669"/>
    <property type="project" value="InterPro"/>
</dbReference>
<dbReference type="Pfam" id="PF00583">
    <property type="entry name" value="Acetyltransf_1"/>
    <property type="match status" value="1"/>
</dbReference>
<dbReference type="RefSeq" id="WP_089419152.1">
    <property type="nucleotide sequence ID" value="NZ_CP022415.1"/>
</dbReference>
<organism evidence="4 5">
    <name type="scientific">Pseudosulfitobacter pseudonitzschiae</name>
    <dbReference type="NCBI Taxonomy" id="1402135"/>
    <lineage>
        <taxon>Bacteria</taxon>
        <taxon>Pseudomonadati</taxon>
        <taxon>Pseudomonadota</taxon>
        <taxon>Alphaproteobacteria</taxon>
        <taxon>Rhodobacterales</taxon>
        <taxon>Roseobacteraceae</taxon>
        <taxon>Pseudosulfitobacter</taxon>
    </lineage>
</organism>
<evidence type="ECO:0000313" key="4">
    <source>
        <dbReference type="EMBL" id="ASM71043.1"/>
    </source>
</evidence>
<name>A0A221JWH0_9RHOB</name>
<dbReference type="PROSITE" id="PS51186">
    <property type="entry name" value="GNAT"/>
    <property type="match status" value="1"/>
</dbReference>
<evidence type="ECO:0000313" key="5">
    <source>
        <dbReference type="Proteomes" id="UP000199754"/>
    </source>
</evidence>
<dbReference type="OrthoDB" id="9803233at2"/>
<dbReference type="SUPFAM" id="SSF55729">
    <property type="entry name" value="Acyl-CoA N-acyltransferases (Nat)"/>
    <property type="match status" value="1"/>
</dbReference>
<reference evidence="4 5" key="1">
    <citation type="submission" date="2017-07" db="EMBL/GenBank/DDBJ databases">
        <title>Genome Sequence of Sulfitobacter pseudonitzschiae Strain SMR1 Isolated from a culture of the Diatom Skeletonema marinoi.</title>
        <authorList>
            <person name="Topel M."/>
            <person name="Pinder M.I.M."/>
            <person name="Johansson O.N."/>
            <person name="Kourtchenko O."/>
            <person name="Godhe A."/>
            <person name="Clarke A.K."/>
        </authorList>
    </citation>
    <scope>NUCLEOTIDE SEQUENCE [LARGE SCALE GENOMIC DNA]</scope>
    <source>
        <strain evidence="4 5">SMR1</strain>
    </source>
</reference>
<dbReference type="STRING" id="1402135.SAMN05444149_102190"/>
<dbReference type="CDD" id="cd04301">
    <property type="entry name" value="NAT_SF"/>
    <property type="match status" value="1"/>
</dbReference>
<dbReference type="Proteomes" id="UP000199754">
    <property type="component" value="Chromosome"/>
</dbReference>
<evidence type="ECO:0000259" key="3">
    <source>
        <dbReference type="PROSITE" id="PS51186"/>
    </source>
</evidence>
<evidence type="ECO:0000256" key="1">
    <source>
        <dbReference type="ARBA" id="ARBA00022679"/>
    </source>
</evidence>